<evidence type="ECO:0000313" key="2">
    <source>
        <dbReference type="Proteomes" id="UP000257109"/>
    </source>
</evidence>
<sequence length="68" mass="7975">MSFNQSSNYGFKKKNMEKFLEIKTILEVFLRTIKRRTATTKISIKLISLKNMTMSNIFSMPPEIPVMK</sequence>
<feature type="non-terminal residue" evidence="1">
    <location>
        <position position="1"/>
    </location>
</feature>
<keyword evidence="2" id="KW-1185">Reference proteome</keyword>
<dbReference type="Proteomes" id="UP000257109">
    <property type="component" value="Unassembled WGS sequence"/>
</dbReference>
<evidence type="ECO:0000313" key="1">
    <source>
        <dbReference type="EMBL" id="RDX62214.1"/>
    </source>
</evidence>
<organism evidence="1 2">
    <name type="scientific">Mucuna pruriens</name>
    <name type="common">Velvet bean</name>
    <name type="synonym">Dolichos pruriens</name>
    <dbReference type="NCBI Taxonomy" id="157652"/>
    <lineage>
        <taxon>Eukaryota</taxon>
        <taxon>Viridiplantae</taxon>
        <taxon>Streptophyta</taxon>
        <taxon>Embryophyta</taxon>
        <taxon>Tracheophyta</taxon>
        <taxon>Spermatophyta</taxon>
        <taxon>Magnoliopsida</taxon>
        <taxon>eudicotyledons</taxon>
        <taxon>Gunneridae</taxon>
        <taxon>Pentapetalae</taxon>
        <taxon>rosids</taxon>
        <taxon>fabids</taxon>
        <taxon>Fabales</taxon>
        <taxon>Fabaceae</taxon>
        <taxon>Papilionoideae</taxon>
        <taxon>50 kb inversion clade</taxon>
        <taxon>NPAAA clade</taxon>
        <taxon>indigoferoid/millettioid clade</taxon>
        <taxon>Phaseoleae</taxon>
        <taxon>Mucuna</taxon>
    </lineage>
</organism>
<reference evidence="1" key="1">
    <citation type="submission" date="2018-05" db="EMBL/GenBank/DDBJ databases">
        <title>Draft genome of Mucuna pruriens seed.</title>
        <authorList>
            <person name="Nnadi N.E."/>
            <person name="Vos R."/>
            <person name="Hasami M.H."/>
            <person name="Devisetty U.K."/>
            <person name="Aguiy J.C."/>
        </authorList>
    </citation>
    <scope>NUCLEOTIDE SEQUENCE [LARGE SCALE GENOMIC DNA]</scope>
    <source>
        <strain evidence="1">JCA_2017</strain>
    </source>
</reference>
<dbReference type="EMBL" id="QJKJ01015627">
    <property type="protein sequence ID" value="RDX62214.1"/>
    <property type="molecule type" value="Genomic_DNA"/>
</dbReference>
<gene>
    <name evidence="1" type="ORF">CR513_59479</name>
</gene>
<comment type="caution">
    <text evidence="1">The sequence shown here is derived from an EMBL/GenBank/DDBJ whole genome shotgun (WGS) entry which is preliminary data.</text>
</comment>
<dbReference type="AlphaFoldDB" id="A0A371E850"/>
<proteinExistence type="predicted"/>
<name>A0A371E850_MUCPR</name>
<protein>
    <submittedName>
        <fullName evidence="1">Uncharacterized protein</fullName>
    </submittedName>
</protein>
<accession>A0A371E850</accession>